<evidence type="ECO:0000256" key="1">
    <source>
        <dbReference type="ARBA" id="ARBA00001938"/>
    </source>
</evidence>
<reference evidence="10" key="1">
    <citation type="submission" date="2023-03" db="EMBL/GenBank/DDBJ databases">
        <authorList>
            <person name="Steffen K."/>
            <person name="Cardenas P."/>
        </authorList>
    </citation>
    <scope>NUCLEOTIDE SEQUENCE</scope>
</reference>
<dbReference type="PROSITE" id="PS50968">
    <property type="entry name" value="BIOTINYL_LIPOYL"/>
    <property type="match status" value="1"/>
</dbReference>
<feature type="region of interest" description="Disordered" evidence="7">
    <location>
        <begin position="85"/>
        <end position="111"/>
    </location>
</feature>
<dbReference type="AlphaFoldDB" id="A0AA35T1G4"/>
<dbReference type="SUPFAM" id="SSF52777">
    <property type="entry name" value="CoA-dependent acyltransferases"/>
    <property type="match status" value="1"/>
</dbReference>
<keyword evidence="11" id="KW-1185">Reference proteome</keyword>
<dbReference type="InterPro" id="IPR023213">
    <property type="entry name" value="CAT-like_dom_sf"/>
</dbReference>
<dbReference type="SUPFAM" id="SSF47005">
    <property type="entry name" value="Peripheral subunit-binding domain of 2-oxo acid dehydrogenase complex"/>
    <property type="match status" value="2"/>
</dbReference>
<evidence type="ECO:0000256" key="4">
    <source>
        <dbReference type="ARBA" id="ARBA00022823"/>
    </source>
</evidence>
<comment type="similarity">
    <text evidence="2 6">Belongs to the 2-oxoacid dehydrogenase family.</text>
</comment>
<evidence type="ECO:0000256" key="3">
    <source>
        <dbReference type="ARBA" id="ARBA00022679"/>
    </source>
</evidence>
<dbReference type="PANTHER" id="PTHR43178">
    <property type="entry name" value="DIHYDROLIPOAMIDE ACETYLTRANSFERASE COMPONENT OF PYRUVATE DEHYDROGENASE COMPLEX"/>
    <property type="match status" value="1"/>
</dbReference>
<feature type="domain" description="Peripheral subunit-binding (PSBD)" evidence="9">
    <location>
        <begin position="109"/>
        <end position="146"/>
    </location>
</feature>
<dbReference type="Pfam" id="PF00198">
    <property type="entry name" value="2-oxoacid_dh"/>
    <property type="match status" value="1"/>
</dbReference>
<dbReference type="SUPFAM" id="SSF51230">
    <property type="entry name" value="Single hybrid motif"/>
    <property type="match status" value="1"/>
</dbReference>
<evidence type="ECO:0000259" key="8">
    <source>
        <dbReference type="PROSITE" id="PS50968"/>
    </source>
</evidence>
<sequence>MLQMDQTMTKGKIGKWLVKEGDTVTQGQPLLEIETDKVVHEQESPTDGVIAQLLAEEGANVPVNALLAIIGAPGEEVARVEVGTTPEPQVSVQPAQPKATPSTTTVAPKASPAARQLAEKLAIDLTEVKASGPGGRILESDIQRYIDLRGPAPIEETTRLKASPLARRLAKEHGVDLSAIIGSGPDSRVVRDDVLQASAAAAEAPVIETPVLQQATEVIPMGGIREIIAERMTMSLQTNASVTLHTEVDATAFVELRRMLNDKLQAREVSLTYTDLLVKVVANALREHPRLNATLTDEGIHLLPEINVGVAVALDDGLVVPVIRNADKERLSEISVQVRDFAERARSNQLTPG</sequence>
<dbReference type="PANTHER" id="PTHR43178:SF5">
    <property type="entry name" value="LIPOAMIDE ACYLTRANSFERASE COMPONENT OF BRANCHED-CHAIN ALPHA-KETO ACID DEHYDROGENASE COMPLEX, MITOCHONDRIAL"/>
    <property type="match status" value="1"/>
</dbReference>
<evidence type="ECO:0000256" key="2">
    <source>
        <dbReference type="ARBA" id="ARBA00007317"/>
    </source>
</evidence>
<dbReference type="InterPro" id="IPR004167">
    <property type="entry name" value="PSBD"/>
</dbReference>
<keyword evidence="3 6" id="KW-0808">Transferase</keyword>
<dbReference type="GO" id="GO:0016407">
    <property type="term" value="F:acetyltransferase activity"/>
    <property type="evidence" value="ECO:0007669"/>
    <property type="project" value="TreeGrafter"/>
</dbReference>
<dbReference type="PROSITE" id="PS51826">
    <property type="entry name" value="PSBD"/>
    <property type="match status" value="2"/>
</dbReference>
<organism evidence="10 11">
    <name type="scientific">Geodia barretti</name>
    <name type="common">Barrett's horny sponge</name>
    <dbReference type="NCBI Taxonomy" id="519541"/>
    <lineage>
        <taxon>Eukaryota</taxon>
        <taxon>Metazoa</taxon>
        <taxon>Porifera</taxon>
        <taxon>Demospongiae</taxon>
        <taxon>Heteroscleromorpha</taxon>
        <taxon>Tetractinellida</taxon>
        <taxon>Astrophorina</taxon>
        <taxon>Geodiidae</taxon>
        <taxon>Geodia</taxon>
    </lineage>
</organism>
<accession>A0AA35T1G4</accession>
<dbReference type="InterPro" id="IPR000089">
    <property type="entry name" value="Biotin_lipoyl"/>
</dbReference>
<evidence type="ECO:0000313" key="10">
    <source>
        <dbReference type="EMBL" id="CAI8039524.1"/>
    </source>
</evidence>
<dbReference type="CDD" id="cd06849">
    <property type="entry name" value="lipoyl_domain"/>
    <property type="match status" value="1"/>
</dbReference>
<dbReference type="Pfam" id="PF02817">
    <property type="entry name" value="E3_binding"/>
    <property type="match status" value="2"/>
</dbReference>
<dbReference type="InterPro" id="IPR050743">
    <property type="entry name" value="2-oxoacid_DH_E2_comp"/>
</dbReference>
<feature type="compositionally biased region" description="Polar residues" evidence="7">
    <location>
        <begin position="86"/>
        <end position="106"/>
    </location>
</feature>
<dbReference type="Pfam" id="PF00364">
    <property type="entry name" value="Biotin_lipoyl"/>
    <property type="match status" value="1"/>
</dbReference>
<dbReference type="InterPro" id="IPR011053">
    <property type="entry name" value="Single_hybrid_motif"/>
</dbReference>
<evidence type="ECO:0000256" key="6">
    <source>
        <dbReference type="RuleBase" id="RU003423"/>
    </source>
</evidence>
<dbReference type="Gene3D" id="2.40.50.100">
    <property type="match status" value="1"/>
</dbReference>
<proteinExistence type="inferred from homology"/>
<dbReference type="Gene3D" id="4.10.320.10">
    <property type="entry name" value="E3-binding domain"/>
    <property type="match status" value="2"/>
</dbReference>
<gene>
    <name evidence="10" type="ORF">GBAR_LOCUS21988</name>
</gene>
<evidence type="ECO:0000313" key="11">
    <source>
        <dbReference type="Proteomes" id="UP001174909"/>
    </source>
</evidence>
<dbReference type="Gene3D" id="3.30.559.10">
    <property type="entry name" value="Chloramphenicol acetyltransferase-like domain"/>
    <property type="match status" value="1"/>
</dbReference>
<keyword evidence="10" id="KW-0670">Pyruvate</keyword>
<feature type="domain" description="Peripheral subunit-binding (PSBD)" evidence="9">
    <location>
        <begin position="161"/>
        <end position="198"/>
    </location>
</feature>
<dbReference type="Proteomes" id="UP001174909">
    <property type="component" value="Unassembled WGS sequence"/>
</dbReference>
<dbReference type="EC" id="2.3.1.-" evidence="6"/>
<comment type="caution">
    <text evidence="10">The sequence shown here is derived from an EMBL/GenBank/DDBJ whole genome shotgun (WGS) entry which is preliminary data.</text>
</comment>
<dbReference type="GO" id="GO:0005739">
    <property type="term" value="C:mitochondrion"/>
    <property type="evidence" value="ECO:0007669"/>
    <property type="project" value="TreeGrafter"/>
</dbReference>
<evidence type="ECO:0000259" key="9">
    <source>
        <dbReference type="PROSITE" id="PS51826"/>
    </source>
</evidence>
<dbReference type="InterPro" id="IPR001078">
    <property type="entry name" value="2-oxoacid_DH_actylTfrase"/>
</dbReference>
<dbReference type="InterPro" id="IPR036625">
    <property type="entry name" value="E3-bd_dom_sf"/>
</dbReference>
<dbReference type="GO" id="GO:0031405">
    <property type="term" value="F:lipoic acid binding"/>
    <property type="evidence" value="ECO:0007669"/>
    <property type="project" value="TreeGrafter"/>
</dbReference>
<keyword evidence="5 6" id="KW-0012">Acyltransferase</keyword>
<evidence type="ECO:0000256" key="5">
    <source>
        <dbReference type="ARBA" id="ARBA00023315"/>
    </source>
</evidence>
<keyword evidence="4 6" id="KW-0450">Lipoyl</keyword>
<protein>
    <recommendedName>
        <fullName evidence="6">Dihydrolipoamide acetyltransferase component of pyruvate dehydrogenase complex</fullName>
        <ecNumber evidence="6">2.3.1.-</ecNumber>
    </recommendedName>
</protein>
<comment type="cofactor">
    <cofactor evidence="1 6">
        <name>(R)-lipoate</name>
        <dbReference type="ChEBI" id="CHEBI:83088"/>
    </cofactor>
</comment>
<name>A0AA35T1G4_GEOBA</name>
<feature type="domain" description="Lipoyl-binding" evidence="8">
    <location>
        <begin position="1"/>
        <end position="71"/>
    </location>
</feature>
<dbReference type="EMBL" id="CASHTH010003044">
    <property type="protein sequence ID" value="CAI8039524.1"/>
    <property type="molecule type" value="Genomic_DNA"/>
</dbReference>
<evidence type="ECO:0000256" key="7">
    <source>
        <dbReference type="SAM" id="MobiDB-lite"/>
    </source>
</evidence>